<proteinExistence type="predicted"/>
<dbReference type="AlphaFoldDB" id="A0A9W5UVL1"/>
<dbReference type="EMBL" id="BOPD01000037">
    <property type="protein sequence ID" value="GIJ35877.1"/>
    <property type="molecule type" value="Genomic_DNA"/>
</dbReference>
<dbReference type="PROSITE" id="PS51257">
    <property type="entry name" value="PROKAR_LIPOPROTEIN"/>
    <property type="match status" value="1"/>
</dbReference>
<evidence type="ECO:0000256" key="1">
    <source>
        <dbReference type="SAM" id="MobiDB-lite"/>
    </source>
</evidence>
<protein>
    <recommendedName>
        <fullName evidence="4">Lipoprotein</fullName>
    </recommendedName>
</protein>
<evidence type="ECO:0000313" key="3">
    <source>
        <dbReference type="Proteomes" id="UP000607311"/>
    </source>
</evidence>
<name>A0A9W5UVL1_9ACTN</name>
<accession>A0A9W5UVL1</accession>
<evidence type="ECO:0008006" key="4">
    <source>
        <dbReference type="Google" id="ProtNLM"/>
    </source>
</evidence>
<gene>
    <name evidence="2" type="ORF">Vse01_50250</name>
</gene>
<evidence type="ECO:0000313" key="2">
    <source>
        <dbReference type="EMBL" id="GIJ35877.1"/>
    </source>
</evidence>
<sequence length="173" mass="17232">MLRIDVVAAGLLLALTGCTGGPRTPTSTEKAPGISPGQAPEPAPAPAVGSGRVLDGDGYRTLVAGATYDFLAAMHGRVAVGDGGCLTLRDEAGAAVVVWPPGTTLLPNGRVGVRVPDVGEIVVGDRVDGGGGFFEAPLTEAGLPEHLPPIPAACASVGAALAVLERVSRYSDS</sequence>
<feature type="region of interest" description="Disordered" evidence="1">
    <location>
        <begin position="19"/>
        <end position="47"/>
    </location>
</feature>
<comment type="caution">
    <text evidence="2">The sequence shown here is derived from an EMBL/GenBank/DDBJ whole genome shotgun (WGS) entry which is preliminary data.</text>
</comment>
<keyword evidence="3" id="KW-1185">Reference proteome</keyword>
<dbReference type="Proteomes" id="UP000607311">
    <property type="component" value="Unassembled WGS sequence"/>
</dbReference>
<reference evidence="2" key="1">
    <citation type="submission" date="2021-01" db="EMBL/GenBank/DDBJ databases">
        <title>Whole genome shotgun sequence of Verrucosispora sediminis NBRC 107745.</title>
        <authorList>
            <person name="Komaki H."/>
            <person name="Tamura T."/>
        </authorList>
    </citation>
    <scope>NUCLEOTIDE SEQUENCE</scope>
    <source>
        <strain evidence="2">NBRC 107745</strain>
    </source>
</reference>
<organism evidence="2 3">
    <name type="scientific">Micromonospora sediminimaris</name>
    <dbReference type="NCBI Taxonomy" id="547162"/>
    <lineage>
        <taxon>Bacteria</taxon>
        <taxon>Bacillati</taxon>
        <taxon>Actinomycetota</taxon>
        <taxon>Actinomycetes</taxon>
        <taxon>Micromonosporales</taxon>
        <taxon>Micromonosporaceae</taxon>
        <taxon>Micromonospora</taxon>
    </lineage>
</organism>